<dbReference type="FunFam" id="3.40.50.1820:FF:000288">
    <property type="entry name" value="Pancreatic triacylglycerol lipase"/>
    <property type="match status" value="1"/>
</dbReference>
<keyword evidence="3" id="KW-0964">Secreted</keyword>
<evidence type="ECO:0000256" key="1">
    <source>
        <dbReference type="ARBA" id="ARBA00004613"/>
    </source>
</evidence>
<name>A0A9Q0MSP8_9DIPT</name>
<feature type="domain" description="Lipase" evidence="6">
    <location>
        <begin position="54"/>
        <end position="410"/>
    </location>
</feature>
<protein>
    <submittedName>
        <fullName evidence="7">Inactive pancreatic lipase-related protein 1</fullName>
    </submittedName>
</protein>
<dbReference type="OrthoDB" id="199913at2759"/>
<comment type="caution">
    <text evidence="7">The sequence shown here is derived from an EMBL/GenBank/DDBJ whole genome shotgun (WGS) entry which is preliminary data.</text>
</comment>
<dbReference type="AlphaFoldDB" id="A0A9Q0MSP8"/>
<dbReference type="InterPro" id="IPR033906">
    <property type="entry name" value="Lipase_N"/>
</dbReference>
<dbReference type="SUPFAM" id="SSF53474">
    <property type="entry name" value="alpha/beta-Hydrolases"/>
    <property type="match status" value="1"/>
</dbReference>
<evidence type="ECO:0000313" key="8">
    <source>
        <dbReference type="Proteomes" id="UP001151699"/>
    </source>
</evidence>
<reference evidence="7" key="1">
    <citation type="submission" date="2022-07" db="EMBL/GenBank/DDBJ databases">
        <authorList>
            <person name="Trinca V."/>
            <person name="Uliana J.V.C."/>
            <person name="Torres T.T."/>
            <person name="Ward R.J."/>
            <person name="Monesi N."/>
        </authorList>
    </citation>
    <scope>NUCLEOTIDE SEQUENCE</scope>
    <source>
        <strain evidence="7">HSMRA1968</strain>
        <tissue evidence="7">Whole embryos</tissue>
    </source>
</reference>
<proteinExistence type="inferred from homology"/>
<comment type="subcellular location">
    <subcellularLocation>
        <location evidence="1">Secreted</location>
    </subcellularLocation>
</comment>
<dbReference type="Gene3D" id="3.40.50.1820">
    <property type="entry name" value="alpha/beta hydrolase"/>
    <property type="match status" value="1"/>
</dbReference>
<dbReference type="GO" id="GO:0016042">
    <property type="term" value="P:lipid catabolic process"/>
    <property type="evidence" value="ECO:0007669"/>
    <property type="project" value="TreeGrafter"/>
</dbReference>
<accession>A0A9Q0MSP8</accession>
<evidence type="ECO:0000259" key="6">
    <source>
        <dbReference type="Pfam" id="PF00151"/>
    </source>
</evidence>
<dbReference type="EMBL" id="WJQU01000003">
    <property type="protein sequence ID" value="KAJ6636989.1"/>
    <property type="molecule type" value="Genomic_DNA"/>
</dbReference>
<evidence type="ECO:0000256" key="3">
    <source>
        <dbReference type="ARBA" id="ARBA00022525"/>
    </source>
</evidence>
<feature type="region of interest" description="Disordered" evidence="5">
    <location>
        <begin position="651"/>
        <end position="684"/>
    </location>
</feature>
<dbReference type="GO" id="GO:0005615">
    <property type="term" value="C:extracellular space"/>
    <property type="evidence" value="ECO:0007669"/>
    <property type="project" value="TreeGrafter"/>
</dbReference>
<dbReference type="PANTHER" id="PTHR11610">
    <property type="entry name" value="LIPASE"/>
    <property type="match status" value="1"/>
</dbReference>
<keyword evidence="8" id="KW-1185">Reference proteome</keyword>
<evidence type="ECO:0000256" key="5">
    <source>
        <dbReference type="SAM" id="MobiDB-lite"/>
    </source>
</evidence>
<dbReference type="Proteomes" id="UP001151699">
    <property type="component" value="Chromosome X"/>
</dbReference>
<dbReference type="CDD" id="cd00707">
    <property type="entry name" value="Pancreat_lipase_like"/>
    <property type="match status" value="1"/>
</dbReference>
<dbReference type="Pfam" id="PF00151">
    <property type="entry name" value="Lipase"/>
    <property type="match status" value="1"/>
</dbReference>
<sequence length="930" mass="104364">MVIDANAIKWPTKQQEEIDEINDSKIIVAVQRSMREWEKSKLHKRHRKKRADKSVCYGELGCFEDSGPFGYLDMLPSSPEEIDTRFYFYSTKNRTDRPLVDLSYMNMTDVWNQFSENRSIESNANKKIVQSIKSFEGLDKMSVRVIVHGFGSSCSHVWIYEMRTALMAVEDCVVICVDWENGANLPNYVRAAANTRLIGKQLAILIQNLQKYKGLELSRVHIIGFSLGAHVSGFAGAELPGLSRITGLDPAGPLFESQHPKARLDSTDANFIDVIHSNGENLILGGLGSWQPMGDVDFYPNGGRVQHGCSNLFVGAVTDFIWSPAAAVEGRSLCNHRRAYKFFIDSVAPRCLFPSFPCESYDDFLKGHCFPCDKAQEASSESKCGNMGYYADRSTGRGQLYLVTREEEPFCAHQFNIEIHSSENYLPLRTLGKLEAILEGDGSLNETFGITEKDDAEFVAGEVISRILVPHPALGFPHSITLMYKSYSGWLSKGLPSWTIHKIVLTDSFGESKSLCRRDIVLDSEVPVYLELKAGNCYTPDENDITYSPELEKPSRQSISAKYEKDSSNEEKLTKYFEDNADKFREKKDVINLGTNFKITQNNTYSFSEPTDQLPWQPILDGNSLDKNDATETSRMFPVIIEPIVKIRNSGANNQSKETGRSLSPIDEVSSMTEQSVSKTDETTVKATTEQLRHNKTKNAFIPSNEVIRSRENTFFTIQLLPFKLGDLFEKAERYARETLFPLISEQAPRFFGFGAGDPKSDTSPKYFPPLGEISEETNDDAVVSERKLDLPPTLANSTLVELDDEVNKNGAGLSDNEDIADNNNSTQSLELETAETQVGESRSSKNILSLLRADKSRKFIPVTKVAQSAERRSYYTEFSDGNIDEDLRVVHIDLPTYKPPPTISTLFPYKFVKSTEDEIKVVSVENKGT</sequence>
<dbReference type="InterPro" id="IPR013818">
    <property type="entry name" value="Lipase"/>
</dbReference>
<dbReference type="InterPro" id="IPR000734">
    <property type="entry name" value="TAG_lipase"/>
</dbReference>
<dbReference type="PRINTS" id="PR00821">
    <property type="entry name" value="TAGLIPASE"/>
</dbReference>
<dbReference type="InterPro" id="IPR029058">
    <property type="entry name" value="AB_hydrolase_fold"/>
</dbReference>
<organism evidence="7 8">
    <name type="scientific">Pseudolycoriella hygida</name>
    <dbReference type="NCBI Taxonomy" id="35572"/>
    <lineage>
        <taxon>Eukaryota</taxon>
        <taxon>Metazoa</taxon>
        <taxon>Ecdysozoa</taxon>
        <taxon>Arthropoda</taxon>
        <taxon>Hexapoda</taxon>
        <taxon>Insecta</taxon>
        <taxon>Pterygota</taxon>
        <taxon>Neoptera</taxon>
        <taxon>Endopterygota</taxon>
        <taxon>Diptera</taxon>
        <taxon>Nematocera</taxon>
        <taxon>Sciaroidea</taxon>
        <taxon>Sciaridae</taxon>
        <taxon>Pseudolycoriella</taxon>
    </lineage>
</organism>
<evidence type="ECO:0000313" key="7">
    <source>
        <dbReference type="EMBL" id="KAJ6636989.1"/>
    </source>
</evidence>
<gene>
    <name evidence="7" type="primary">PNLIPRP1</name>
    <name evidence="7" type="ORF">Bhyg_09715</name>
</gene>
<comment type="similarity">
    <text evidence="2 4">Belongs to the AB hydrolase superfamily. Lipase family.</text>
</comment>
<dbReference type="GO" id="GO:0016298">
    <property type="term" value="F:lipase activity"/>
    <property type="evidence" value="ECO:0007669"/>
    <property type="project" value="InterPro"/>
</dbReference>
<evidence type="ECO:0000256" key="2">
    <source>
        <dbReference type="ARBA" id="ARBA00010701"/>
    </source>
</evidence>
<evidence type="ECO:0000256" key="4">
    <source>
        <dbReference type="RuleBase" id="RU004262"/>
    </source>
</evidence>
<dbReference type="PANTHER" id="PTHR11610:SF186">
    <property type="entry name" value="FI22312P1"/>
    <property type="match status" value="1"/>
</dbReference>